<dbReference type="PANTHER" id="PTHR12159:SF9">
    <property type="entry name" value="G_T MISMATCH-SPECIFIC THYMINE DNA GLYCOSYLASE"/>
    <property type="match status" value="1"/>
</dbReference>
<name>A0A8H5HX52_9AGAR</name>
<feature type="compositionally biased region" description="Polar residues" evidence="4">
    <location>
        <begin position="38"/>
        <end position="61"/>
    </location>
</feature>
<evidence type="ECO:0000256" key="4">
    <source>
        <dbReference type="SAM" id="MobiDB-lite"/>
    </source>
</evidence>
<dbReference type="InterPro" id="IPR015637">
    <property type="entry name" value="MUG/TDG"/>
</dbReference>
<sequence>MKAELEEAEVSDLEPARLRDFQTSLSRFSFKDPRERTSSAVVSPTLESTRITAFDASSSRDTPSRKHKRPRTHSHTPETPESPSPNKKAKGKKAARGYASPEQYSHLSHLNDCLLESLDIVFCGINPGQRSAEIGHNPLYFNADRPVLIILVLPGHHFAHASNHFWKCLHLSGLTSERLPPTEDFALPDRFGIGLTNIVERPTAEATELKDSEFKEGIAPFLTKIARYRPRIACFIGLRTGRIVLDHVMRKLPKAERRVFMLGLQPYKIVHANCEDVPETLFYAVPSTSGKVQGYQIPDKVKLFSQLKMDVEKVKDGTLITTSFTALSW</sequence>
<gene>
    <name evidence="6" type="ORF">D9757_003092</name>
</gene>
<dbReference type="GO" id="GO:0008263">
    <property type="term" value="F:pyrimidine-specific mismatch base pair DNA N-glycosylase activity"/>
    <property type="evidence" value="ECO:0007669"/>
    <property type="project" value="TreeGrafter"/>
</dbReference>
<protein>
    <recommendedName>
        <fullName evidence="5">Uracil-DNA glycosylase-like domain-containing protein</fullName>
    </recommendedName>
</protein>
<evidence type="ECO:0000256" key="2">
    <source>
        <dbReference type="ARBA" id="ARBA00022801"/>
    </source>
</evidence>
<dbReference type="InterPro" id="IPR005122">
    <property type="entry name" value="Uracil-DNA_glycosylase-like"/>
</dbReference>
<evidence type="ECO:0000256" key="3">
    <source>
        <dbReference type="ARBA" id="ARBA00023204"/>
    </source>
</evidence>
<dbReference type="EMBL" id="JAACJN010000011">
    <property type="protein sequence ID" value="KAF5391063.1"/>
    <property type="molecule type" value="Genomic_DNA"/>
</dbReference>
<feature type="domain" description="Uracil-DNA glycosylase-like" evidence="5">
    <location>
        <begin position="117"/>
        <end position="262"/>
    </location>
</feature>
<evidence type="ECO:0000256" key="1">
    <source>
        <dbReference type="ARBA" id="ARBA00022763"/>
    </source>
</evidence>
<evidence type="ECO:0000313" key="7">
    <source>
        <dbReference type="Proteomes" id="UP000518752"/>
    </source>
</evidence>
<dbReference type="OrthoDB" id="565731at2759"/>
<dbReference type="GO" id="GO:0004844">
    <property type="term" value="F:uracil DNA N-glycosylase activity"/>
    <property type="evidence" value="ECO:0007669"/>
    <property type="project" value="TreeGrafter"/>
</dbReference>
<evidence type="ECO:0000259" key="5">
    <source>
        <dbReference type="Pfam" id="PF03167"/>
    </source>
</evidence>
<feature type="compositionally biased region" description="Basic residues" evidence="4">
    <location>
        <begin position="65"/>
        <end position="74"/>
    </location>
</feature>
<proteinExistence type="predicted"/>
<accession>A0A8H5HX52</accession>
<keyword evidence="3" id="KW-0234">DNA repair</keyword>
<feature type="region of interest" description="Disordered" evidence="4">
    <location>
        <begin position="24"/>
        <end position="100"/>
    </location>
</feature>
<evidence type="ECO:0000313" key="6">
    <source>
        <dbReference type="EMBL" id="KAF5391063.1"/>
    </source>
</evidence>
<reference evidence="6 7" key="1">
    <citation type="journal article" date="2020" name="ISME J.">
        <title>Uncovering the hidden diversity of litter-decomposition mechanisms in mushroom-forming fungi.</title>
        <authorList>
            <person name="Floudas D."/>
            <person name="Bentzer J."/>
            <person name="Ahren D."/>
            <person name="Johansson T."/>
            <person name="Persson P."/>
            <person name="Tunlid A."/>
        </authorList>
    </citation>
    <scope>NUCLEOTIDE SEQUENCE [LARGE SCALE GENOMIC DNA]</scope>
    <source>
        <strain evidence="6 7">CBS 406.79</strain>
    </source>
</reference>
<dbReference type="GO" id="GO:0006285">
    <property type="term" value="P:base-excision repair, AP site formation"/>
    <property type="evidence" value="ECO:0007669"/>
    <property type="project" value="InterPro"/>
</dbReference>
<dbReference type="SUPFAM" id="SSF52141">
    <property type="entry name" value="Uracil-DNA glycosylase-like"/>
    <property type="match status" value="1"/>
</dbReference>
<dbReference type="Pfam" id="PF03167">
    <property type="entry name" value="UDG"/>
    <property type="match status" value="1"/>
</dbReference>
<comment type="caution">
    <text evidence="6">The sequence shown here is derived from an EMBL/GenBank/DDBJ whole genome shotgun (WGS) entry which is preliminary data.</text>
</comment>
<dbReference type="AlphaFoldDB" id="A0A8H5HX52"/>
<dbReference type="Gene3D" id="3.40.470.10">
    <property type="entry name" value="Uracil-DNA glycosylase-like domain"/>
    <property type="match status" value="2"/>
</dbReference>
<keyword evidence="1" id="KW-0227">DNA damage</keyword>
<dbReference type="PANTHER" id="PTHR12159">
    <property type="entry name" value="G/T AND G/U MISMATCH-SPECIFIC DNA GLYCOSYLASE"/>
    <property type="match status" value="1"/>
</dbReference>
<dbReference type="CDD" id="cd10028">
    <property type="entry name" value="UDG-F2_TDG_MUG"/>
    <property type="match status" value="1"/>
</dbReference>
<keyword evidence="2" id="KW-0378">Hydrolase</keyword>
<keyword evidence="7" id="KW-1185">Reference proteome</keyword>
<dbReference type="Proteomes" id="UP000518752">
    <property type="component" value="Unassembled WGS sequence"/>
</dbReference>
<organism evidence="6 7">
    <name type="scientific">Collybiopsis confluens</name>
    <dbReference type="NCBI Taxonomy" id="2823264"/>
    <lineage>
        <taxon>Eukaryota</taxon>
        <taxon>Fungi</taxon>
        <taxon>Dikarya</taxon>
        <taxon>Basidiomycota</taxon>
        <taxon>Agaricomycotina</taxon>
        <taxon>Agaricomycetes</taxon>
        <taxon>Agaricomycetidae</taxon>
        <taxon>Agaricales</taxon>
        <taxon>Marasmiineae</taxon>
        <taxon>Omphalotaceae</taxon>
        <taxon>Collybiopsis</taxon>
    </lineage>
</organism>
<dbReference type="InterPro" id="IPR036895">
    <property type="entry name" value="Uracil-DNA_glycosylase-like_sf"/>
</dbReference>